<sequence length="380" mass="42713">MKRILVLGGGIGGTLVANLIARKLKKEEAEITLISASQRHIYQPVWLYIPFSMDDIRSASKPLKNLLNKRIKLVLGNITQLDAGIQKVTLEDGQQIDYDFLVVATGSHPSPEDVPGFKEGAHFFYTEDSASRLRVALEEFRGGKIVVGVGGLPHKCPVAPLEFTFLVEHFLNKRKLRDKTELTYTYPLNRVFTIESAAGYAQTLLEQRNVQIETFFNLEEVDPENKVIRSMEGTELPYDLLVMIPPHRGAKFLQGNPIADEQGWVKTNRNTLQVTGFDNIWAMGDTTDIPISKAGSVTHFEAPVVAERLVATLRKTTPHKKHAEYGGKVLCFIETGYGTATKLEFDYQNPPKTPKPNRMIRLEKILFNKAYFFLVPTGRI</sequence>
<evidence type="ECO:0000313" key="5">
    <source>
        <dbReference type="Proteomes" id="UP001431572"/>
    </source>
</evidence>
<dbReference type="Proteomes" id="UP000521676">
    <property type="component" value="Unassembled WGS sequence"/>
</dbReference>
<evidence type="ECO:0000313" key="2">
    <source>
        <dbReference type="EMBL" id="NWJ46987.1"/>
    </source>
</evidence>
<dbReference type="InterPro" id="IPR023753">
    <property type="entry name" value="FAD/NAD-binding_dom"/>
</dbReference>
<keyword evidence="3" id="KW-0614">Plasmid</keyword>
<reference evidence="3" key="2">
    <citation type="journal article" date="2024" name="Nature">
        <title>Anoxygenic phototroph of the Chloroflexota uses a type I reaction centre.</title>
        <authorList>
            <person name="Tsuji J.M."/>
            <person name="Shaw N.A."/>
            <person name="Nagashima S."/>
            <person name="Venkiteswaran J.J."/>
            <person name="Schiff S.L."/>
            <person name="Watanabe T."/>
            <person name="Fukui M."/>
            <person name="Hanada S."/>
            <person name="Tank M."/>
            <person name="Neufeld J.D."/>
        </authorList>
    </citation>
    <scope>NUCLEOTIDE SEQUENCE</scope>
    <source>
        <strain evidence="3">L227-S17</strain>
        <plasmid evidence="3 5">unnamed1</plasmid>
    </source>
</reference>
<keyword evidence="5" id="KW-1185">Reference proteome</keyword>
<organism evidence="2 4">
    <name type="scientific">Candidatus Chlorohelix allophototropha</name>
    <dbReference type="NCBI Taxonomy" id="3003348"/>
    <lineage>
        <taxon>Bacteria</taxon>
        <taxon>Bacillati</taxon>
        <taxon>Chloroflexota</taxon>
        <taxon>Chloroflexia</taxon>
        <taxon>Candidatus Chloroheliales</taxon>
        <taxon>Candidatus Chloroheliaceae</taxon>
        <taxon>Candidatus Chlorohelix</taxon>
    </lineage>
</organism>
<feature type="domain" description="FAD/NAD(P)-binding" evidence="1">
    <location>
        <begin position="3"/>
        <end position="287"/>
    </location>
</feature>
<dbReference type="AlphaFoldDB" id="A0A8T7M4J0"/>
<dbReference type="Proteomes" id="UP001431572">
    <property type="component" value="Plasmid unnamed1"/>
</dbReference>
<dbReference type="SUPFAM" id="SSF51905">
    <property type="entry name" value="FAD/NAD(P)-binding domain"/>
    <property type="match status" value="2"/>
</dbReference>
<dbReference type="InterPro" id="IPR036188">
    <property type="entry name" value="FAD/NAD-bd_sf"/>
</dbReference>
<evidence type="ECO:0000313" key="3">
    <source>
        <dbReference type="EMBL" id="WJW70018.1"/>
    </source>
</evidence>
<geneLocation type="plasmid" evidence="3 5">
    <name>unnamed1</name>
</geneLocation>
<evidence type="ECO:0000313" key="4">
    <source>
        <dbReference type="Proteomes" id="UP000521676"/>
    </source>
</evidence>
<dbReference type="RefSeq" id="WP_341471903.1">
    <property type="nucleotide sequence ID" value="NZ_CP128401.1"/>
</dbReference>
<dbReference type="GO" id="GO:0016491">
    <property type="term" value="F:oxidoreductase activity"/>
    <property type="evidence" value="ECO:0007669"/>
    <property type="project" value="InterPro"/>
</dbReference>
<dbReference type="InterPro" id="IPR052541">
    <property type="entry name" value="SQRD"/>
</dbReference>
<dbReference type="Gene3D" id="3.50.50.60">
    <property type="entry name" value="FAD/NAD(P)-binding domain"/>
    <property type="match status" value="2"/>
</dbReference>
<dbReference type="PANTHER" id="PTHR43755">
    <property type="match status" value="1"/>
</dbReference>
<evidence type="ECO:0000259" key="1">
    <source>
        <dbReference type="Pfam" id="PF07992"/>
    </source>
</evidence>
<dbReference type="EMBL" id="CP128401">
    <property type="protein sequence ID" value="WJW70018.1"/>
    <property type="molecule type" value="Genomic_DNA"/>
</dbReference>
<accession>A0A8T7M4J0</accession>
<dbReference type="PANTHER" id="PTHR43755:SF1">
    <property type="entry name" value="FAD-DEPENDENT PYRIDINE NUCLEOTIDE-DISULPHIDE OXIDOREDUCTASE"/>
    <property type="match status" value="1"/>
</dbReference>
<dbReference type="EMBL" id="JACATZ010000001">
    <property type="protein sequence ID" value="NWJ46987.1"/>
    <property type="molecule type" value="Genomic_DNA"/>
</dbReference>
<gene>
    <name evidence="2" type="ORF">HXX08_14085</name>
    <name evidence="3" type="ORF">OZ401_004820</name>
</gene>
<reference evidence="2 4" key="1">
    <citation type="submission" date="2020-06" db="EMBL/GenBank/DDBJ databases">
        <title>Anoxygenic phototrophic Chloroflexota member uses a Type I reaction center.</title>
        <authorList>
            <person name="Tsuji J.M."/>
            <person name="Shaw N.A."/>
            <person name="Nagashima S."/>
            <person name="Venkiteswaran J."/>
            <person name="Schiff S.L."/>
            <person name="Hanada S."/>
            <person name="Tank M."/>
            <person name="Neufeld J.D."/>
        </authorList>
    </citation>
    <scope>NUCLEOTIDE SEQUENCE [LARGE SCALE GENOMIC DNA]</scope>
    <source>
        <strain evidence="2">L227-S17</strain>
    </source>
</reference>
<proteinExistence type="predicted"/>
<name>A0A8T7M4J0_9CHLR</name>
<dbReference type="PRINTS" id="PR00368">
    <property type="entry name" value="FADPNR"/>
</dbReference>
<dbReference type="Pfam" id="PF07992">
    <property type="entry name" value="Pyr_redox_2"/>
    <property type="match status" value="1"/>
</dbReference>
<protein>
    <submittedName>
        <fullName evidence="2">FAD-dependent oxidoreductase</fullName>
    </submittedName>
</protein>